<proteinExistence type="predicted"/>
<feature type="compositionally biased region" description="Acidic residues" evidence="1">
    <location>
        <begin position="17"/>
        <end position="53"/>
    </location>
</feature>
<gene>
    <name evidence="2" type="ORF">DCHRY22_LOCUS10873</name>
</gene>
<name>A0A8J2W6H9_9NEOP</name>
<reference evidence="2" key="1">
    <citation type="submission" date="2021-09" db="EMBL/GenBank/DDBJ databases">
        <authorList>
            <person name="Martin H S."/>
        </authorList>
    </citation>
    <scope>NUCLEOTIDE SEQUENCE</scope>
</reference>
<protein>
    <submittedName>
        <fullName evidence="2">(African queen) hypothetical protein</fullName>
    </submittedName>
</protein>
<dbReference type="Proteomes" id="UP000789524">
    <property type="component" value="Unassembled WGS sequence"/>
</dbReference>
<evidence type="ECO:0000256" key="1">
    <source>
        <dbReference type="SAM" id="MobiDB-lite"/>
    </source>
</evidence>
<evidence type="ECO:0000313" key="3">
    <source>
        <dbReference type="Proteomes" id="UP000789524"/>
    </source>
</evidence>
<feature type="region of interest" description="Disordered" evidence="1">
    <location>
        <begin position="1"/>
        <end position="76"/>
    </location>
</feature>
<sequence>MESRQRLNQDEIATILENDDDYSPLDSDSEEEDRVVEDDVWSDNEDAMVDFVEDTSRQEDPDNNIASRESPNLEED</sequence>
<dbReference type="OrthoDB" id="2438421at2759"/>
<organism evidence="2 3">
    <name type="scientific">Danaus chrysippus</name>
    <name type="common">African queen</name>
    <dbReference type="NCBI Taxonomy" id="151541"/>
    <lineage>
        <taxon>Eukaryota</taxon>
        <taxon>Metazoa</taxon>
        <taxon>Ecdysozoa</taxon>
        <taxon>Arthropoda</taxon>
        <taxon>Hexapoda</taxon>
        <taxon>Insecta</taxon>
        <taxon>Pterygota</taxon>
        <taxon>Neoptera</taxon>
        <taxon>Endopterygota</taxon>
        <taxon>Lepidoptera</taxon>
        <taxon>Glossata</taxon>
        <taxon>Ditrysia</taxon>
        <taxon>Papilionoidea</taxon>
        <taxon>Nymphalidae</taxon>
        <taxon>Danainae</taxon>
        <taxon>Danaini</taxon>
        <taxon>Danaina</taxon>
        <taxon>Danaus</taxon>
        <taxon>Anosia</taxon>
    </lineage>
</organism>
<comment type="caution">
    <text evidence="2">The sequence shown here is derived from an EMBL/GenBank/DDBJ whole genome shotgun (WGS) entry which is preliminary data.</text>
</comment>
<evidence type="ECO:0000313" key="2">
    <source>
        <dbReference type="EMBL" id="CAG9574357.1"/>
    </source>
</evidence>
<keyword evidence="3" id="KW-1185">Reference proteome</keyword>
<dbReference type="EMBL" id="CAKASE010000072">
    <property type="protein sequence ID" value="CAG9574357.1"/>
    <property type="molecule type" value="Genomic_DNA"/>
</dbReference>
<dbReference type="AlphaFoldDB" id="A0A8J2W6H9"/>
<accession>A0A8J2W6H9</accession>